<gene>
    <name evidence="6" type="ORF">rosmuc_00771</name>
</gene>
<dbReference type="Gene3D" id="3.40.190.10">
    <property type="entry name" value="Periplasmic binding protein-like II"/>
    <property type="match status" value="2"/>
</dbReference>
<dbReference type="PANTHER" id="PTHR30126">
    <property type="entry name" value="HTH-TYPE TRANSCRIPTIONAL REGULATOR"/>
    <property type="match status" value="1"/>
</dbReference>
<evidence type="ECO:0000256" key="2">
    <source>
        <dbReference type="ARBA" id="ARBA00023015"/>
    </source>
</evidence>
<dbReference type="OrthoDB" id="9815174at2"/>
<dbReference type="InterPro" id="IPR036390">
    <property type="entry name" value="WH_DNA-bd_sf"/>
</dbReference>
<evidence type="ECO:0000313" key="6">
    <source>
        <dbReference type="EMBL" id="KGM89287.1"/>
    </source>
</evidence>
<reference evidence="6 7" key="1">
    <citation type="submission" date="2013-01" db="EMBL/GenBank/DDBJ databases">
        <authorList>
            <person name="Fiebig A."/>
            <person name="Goeker M."/>
            <person name="Klenk H.-P.P."/>
        </authorList>
    </citation>
    <scope>NUCLEOTIDE SEQUENCE [LARGE SCALE GENOMIC DNA]</scope>
    <source>
        <strain evidence="6 7">DSM 17069</strain>
    </source>
</reference>
<evidence type="ECO:0000256" key="4">
    <source>
        <dbReference type="ARBA" id="ARBA00023163"/>
    </source>
</evidence>
<keyword evidence="2" id="KW-0805">Transcription regulation</keyword>
<dbReference type="InterPro" id="IPR005119">
    <property type="entry name" value="LysR_subst-bd"/>
</dbReference>
<name>A0A0A0HN86_9RHOB</name>
<dbReference type="PROSITE" id="PS50931">
    <property type="entry name" value="HTH_LYSR"/>
    <property type="match status" value="1"/>
</dbReference>
<dbReference type="SUPFAM" id="SSF46785">
    <property type="entry name" value="Winged helix' DNA-binding domain"/>
    <property type="match status" value="1"/>
</dbReference>
<dbReference type="InterPro" id="IPR000847">
    <property type="entry name" value="LysR_HTH_N"/>
</dbReference>
<evidence type="ECO:0000313" key="7">
    <source>
        <dbReference type="Proteomes" id="UP000030021"/>
    </source>
</evidence>
<evidence type="ECO:0000259" key="5">
    <source>
        <dbReference type="PROSITE" id="PS50931"/>
    </source>
</evidence>
<dbReference type="GO" id="GO:0003700">
    <property type="term" value="F:DNA-binding transcription factor activity"/>
    <property type="evidence" value="ECO:0007669"/>
    <property type="project" value="InterPro"/>
</dbReference>
<comment type="similarity">
    <text evidence="1">Belongs to the LysR transcriptional regulatory family.</text>
</comment>
<dbReference type="Pfam" id="PF03466">
    <property type="entry name" value="LysR_substrate"/>
    <property type="match status" value="1"/>
</dbReference>
<dbReference type="Gene3D" id="1.10.10.10">
    <property type="entry name" value="Winged helix-like DNA-binding domain superfamily/Winged helix DNA-binding domain"/>
    <property type="match status" value="1"/>
</dbReference>
<dbReference type="GO" id="GO:0000976">
    <property type="term" value="F:transcription cis-regulatory region binding"/>
    <property type="evidence" value="ECO:0007669"/>
    <property type="project" value="TreeGrafter"/>
</dbReference>
<keyword evidence="4" id="KW-0804">Transcription</keyword>
<dbReference type="InterPro" id="IPR036388">
    <property type="entry name" value="WH-like_DNA-bd_sf"/>
</dbReference>
<dbReference type="SUPFAM" id="SSF53850">
    <property type="entry name" value="Periplasmic binding protein-like II"/>
    <property type="match status" value="1"/>
</dbReference>
<dbReference type="STRING" id="215743.ROSMUCSMR3_02143"/>
<keyword evidence="3" id="KW-0238">DNA-binding</keyword>
<dbReference type="eggNOG" id="COG0583">
    <property type="taxonomic scope" value="Bacteria"/>
</dbReference>
<dbReference type="AlphaFoldDB" id="A0A0A0HN86"/>
<dbReference type="EMBL" id="AONH01000002">
    <property type="protein sequence ID" value="KGM89287.1"/>
    <property type="molecule type" value="Genomic_DNA"/>
</dbReference>
<dbReference type="PATRIC" id="fig|1288298.3.peg.780"/>
<dbReference type="Proteomes" id="UP000030021">
    <property type="component" value="Unassembled WGS sequence"/>
</dbReference>
<dbReference type="PANTHER" id="PTHR30126:SF2">
    <property type="entry name" value="HTH-TYPE TRANSCRIPTIONAL REGULATOR YJIE"/>
    <property type="match status" value="1"/>
</dbReference>
<sequence length="296" mass="32218">MDLSIFDDVLVLLEEGNMSRAAQRRNITQPAFSRRIQSFEHWLGRPIVKRAANRVDIEPALSENTTELQALAGHIQAFRQRIAGYEPGRSTVTVAAQHSLIVSIFPDFAAGARAEHQGVDFRLRAANHNDCISLFLSGEASLLMCYERDGGAPMPFDDSIVRATWGRDRLVPVVGGPLRFALSPKGVAPPDTPMIRYPPGTFFAEMLAGASTSYSSHTGAIFAESAFTVGIKEIVLMGFALAWLPMSLVYSEVQSGALLVCNGDTETLPLRISLFARPTDSVSMQLCGLRKSVFGT</sequence>
<dbReference type="Pfam" id="PF00126">
    <property type="entry name" value="HTH_1"/>
    <property type="match status" value="1"/>
</dbReference>
<protein>
    <submittedName>
        <fullName evidence="6">Transcriptional regulator</fullName>
    </submittedName>
</protein>
<dbReference type="HOGENOM" id="CLU_039613_4_1_5"/>
<evidence type="ECO:0000256" key="1">
    <source>
        <dbReference type="ARBA" id="ARBA00009437"/>
    </source>
</evidence>
<comment type="caution">
    <text evidence="6">The sequence shown here is derived from an EMBL/GenBank/DDBJ whole genome shotgun (WGS) entry which is preliminary data.</text>
</comment>
<proteinExistence type="inferred from homology"/>
<feature type="domain" description="HTH lysR-type" evidence="5">
    <location>
        <begin position="1"/>
        <end position="58"/>
    </location>
</feature>
<organism evidence="6 7">
    <name type="scientific">Roseovarius mucosus DSM 17069</name>
    <dbReference type="NCBI Taxonomy" id="1288298"/>
    <lineage>
        <taxon>Bacteria</taxon>
        <taxon>Pseudomonadati</taxon>
        <taxon>Pseudomonadota</taxon>
        <taxon>Alphaproteobacteria</taxon>
        <taxon>Rhodobacterales</taxon>
        <taxon>Roseobacteraceae</taxon>
        <taxon>Roseovarius</taxon>
    </lineage>
</organism>
<accession>A0A0A0HN86</accession>
<evidence type="ECO:0000256" key="3">
    <source>
        <dbReference type="ARBA" id="ARBA00023125"/>
    </source>
</evidence>